<evidence type="ECO:0008006" key="2">
    <source>
        <dbReference type="Google" id="ProtNLM"/>
    </source>
</evidence>
<reference evidence="1" key="1">
    <citation type="submission" date="2014-09" db="EMBL/GenBank/DDBJ databases">
        <authorList>
            <person name="Magalhaes I.L.F."/>
            <person name="Oliveira U."/>
            <person name="Santos F.R."/>
            <person name="Vidigal T.H.D.A."/>
            <person name="Brescovit A.D."/>
            <person name="Santos A.J."/>
        </authorList>
    </citation>
    <scope>NUCLEOTIDE SEQUENCE</scope>
    <source>
        <tissue evidence="1">Shoot tissue taken approximately 20 cm above the soil surface</tissue>
    </source>
</reference>
<organism evidence="1">
    <name type="scientific">Arundo donax</name>
    <name type="common">Giant reed</name>
    <name type="synonym">Donax arundinaceus</name>
    <dbReference type="NCBI Taxonomy" id="35708"/>
    <lineage>
        <taxon>Eukaryota</taxon>
        <taxon>Viridiplantae</taxon>
        <taxon>Streptophyta</taxon>
        <taxon>Embryophyta</taxon>
        <taxon>Tracheophyta</taxon>
        <taxon>Spermatophyta</taxon>
        <taxon>Magnoliopsida</taxon>
        <taxon>Liliopsida</taxon>
        <taxon>Poales</taxon>
        <taxon>Poaceae</taxon>
        <taxon>PACMAD clade</taxon>
        <taxon>Arundinoideae</taxon>
        <taxon>Arundineae</taxon>
        <taxon>Arundo</taxon>
    </lineage>
</organism>
<sequence length="44" mass="5005">MLLGQLGIQILESVHWLSDICPYMVKTLGMEHHKVHHSPARIAN</sequence>
<protein>
    <recommendedName>
        <fullName evidence="2">Fatty acid hydroxylase domain-containing protein</fullName>
    </recommendedName>
</protein>
<name>A0A0A8Z6J7_ARUDO</name>
<evidence type="ECO:0000313" key="1">
    <source>
        <dbReference type="EMBL" id="JAD32385.1"/>
    </source>
</evidence>
<proteinExistence type="predicted"/>
<dbReference type="AlphaFoldDB" id="A0A0A8Z6J7"/>
<accession>A0A0A8Z6J7</accession>
<dbReference type="EMBL" id="GBRH01265510">
    <property type="protein sequence ID" value="JAD32385.1"/>
    <property type="molecule type" value="Transcribed_RNA"/>
</dbReference>
<reference evidence="1" key="2">
    <citation type="journal article" date="2015" name="Data Brief">
        <title>Shoot transcriptome of the giant reed, Arundo donax.</title>
        <authorList>
            <person name="Barrero R.A."/>
            <person name="Guerrero F.D."/>
            <person name="Moolhuijzen P."/>
            <person name="Goolsby J.A."/>
            <person name="Tidwell J."/>
            <person name="Bellgard S.E."/>
            <person name="Bellgard M.I."/>
        </authorList>
    </citation>
    <scope>NUCLEOTIDE SEQUENCE</scope>
    <source>
        <tissue evidence="1">Shoot tissue taken approximately 20 cm above the soil surface</tissue>
    </source>
</reference>